<proteinExistence type="predicted"/>
<reference evidence="1 2" key="1">
    <citation type="submission" date="2020-03" db="EMBL/GenBank/DDBJ databases">
        <title>Tamlana sp. nov, isolated from XXX.</title>
        <authorList>
            <person name="Cao W.R."/>
        </authorList>
    </citation>
    <scope>NUCLEOTIDE SEQUENCE [LARGE SCALE GENOMIC DNA]</scope>
    <source>
        <strain evidence="1 2">HST1-43</strain>
    </source>
</reference>
<accession>A0ABX1DHV2</accession>
<gene>
    <name evidence="1" type="ORF">HC176_19470</name>
</gene>
<name>A0ABX1DHV2_9FLAO</name>
<dbReference type="Proteomes" id="UP000760545">
    <property type="component" value="Unassembled WGS sequence"/>
</dbReference>
<sequence>ELYFTKSSIFTENEIFPNLHFEDLDQELFTKARNLIRSNRSDHPWMTIKDEELLKEASLWRKDFRTGQEGLTLAAALIFGKDTTIQSLLPAY</sequence>
<keyword evidence="2" id="KW-1185">Reference proteome</keyword>
<protein>
    <submittedName>
        <fullName evidence="1">AAA family ATPase</fullName>
    </submittedName>
</protein>
<organism evidence="1 2">
    <name type="scientific">Tamlana crocina</name>
    <dbReference type="NCBI Taxonomy" id="393006"/>
    <lineage>
        <taxon>Bacteria</taxon>
        <taxon>Pseudomonadati</taxon>
        <taxon>Bacteroidota</taxon>
        <taxon>Flavobacteriia</taxon>
        <taxon>Flavobacteriales</taxon>
        <taxon>Flavobacteriaceae</taxon>
        <taxon>Tamlana</taxon>
    </lineage>
</organism>
<dbReference type="EMBL" id="JAAVJS010000906">
    <property type="protein sequence ID" value="NJX17652.1"/>
    <property type="molecule type" value="Genomic_DNA"/>
</dbReference>
<feature type="non-terminal residue" evidence="1">
    <location>
        <position position="1"/>
    </location>
</feature>
<comment type="caution">
    <text evidence="1">The sequence shown here is derived from an EMBL/GenBank/DDBJ whole genome shotgun (WGS) entry which is preliminary data.</text>
</comment>
<feature type="non-terminal residue" evidence="1">
    <location>
        <position position="92"/>
    </location>
</feature>
<evidence type="ECO:0000313" key="1">
    <source>
        <dbReference type="EMBL" id="NJX17652.1"/>
    </source>
</evidence>
<evidence type="ECO:0000313" key="2">
    <source>
        <dbReference type="Proteomes" id="UP000760545"/>
    </source>
</evidence>